<sequence>MAVKMIIFAACVATAFAEYAAPAYPAHHAYAPEHSYAPTPYNFEYSVNDPHSYDVKSQSEHSDGHGNVKGSYSLLEADGSTRVVEYTADHSGFNAEVKKIEGYSHGYSAPTPAYKSAPAYKPTYAAHSYAAPSHSYAAPAHSYAAPAHTYAAPAYKPTYAAHSYAAPAYSYATPAHSYAAPAHSYAAPAHSYATPAHSYAAPAHSYAAPAHSYAAPAHSYAVSAYKPVAYKAY</sequence>
<keyword evidence="4" id="KW-0732">Signal</keyword>
<comment type="caution">
    <text evidence="5">The sequence shown here is derived from an EMBL/GenBank/DDBJ whole genome shotgun (WGS) entry which is preliminary data.</text>
</comment>
<dbReference type="Pfam" id="PF00379">
    <property type="entry name" value="Chitin_bind_4"/>
    <property type="match status" value="1"/>
</dbReference>
<evidence type="ECO:0000313" key="5">
    <source>
        <dbReference type="EMBL" id="KAF0765813.1"/>
    </source>
</evidence>
<dbReference type="GO" id="GO:0042302">
    <property type="term" value="F:structural constituent of cuticle"/>
    <property type="evidence" value="ECO:0007669"/>
    <property type="project" value="UniProtKB-UniRule"/>
</dbReference>
<organism evidence="5 6">
    <name type="scientific">Aphis craccivora</name>
    <name type="common">Cowpea aphid</name>
    <dbReference type="NCBI Taxonomy" id="307492"/>
    <lineage>
        <taxon>Eukaryota</taxon>
        <taxon>Metazoa</taxon>
        <taxon>Ecdysozoa</taxon>
        <taxon>Arthropoda</taxon>
        <taxon>Hexapoda</taxon>
        <taxon>Insecta</taxon>
        <taxon>Pterygota</taxon>
        <taxon>Neoptera</taxon>
        <taxon>Paraneoptera</taxon>
        <taxon>Hemiptera</taxon>
        <taxon>Sternorrhyncha</taxon>
        <taxon>Aphidomorpha</taxon>
        <taxon>Aphidoidea</taxon>
        <taxon>Aphididae</taxon>
        <taxon>Aphidini</taxon>
        <taxon>Aphis</taxon>
        <taxon>Aphis</taxon>
    </lineage>
</organism>
<evidence type="ECO:0000256" key="1">
    <source>
        <dbReference type="ARBA" id="ARBA00022460"/>
    </source>
</evidence>
<evidence type="ECO:0000313" key="6">
    <source>
        <dbReference type="Proteomes" id="UP000478052"/>
    </source>
</evidence>
<dbReference type="PRINTS" id="PR00947">
    <property type="entry name" value="CUTICLE"/>
</dbReference>
<reference evidence="5 6" key="1">
    <citation type="submission" date="2019-08" db="EMBL/GenBank/DDBJ databases">
        <title>Whole genome of Aphis craccivora.</title>
        <authorList>
            <person name="Voronova N.V."/>
            <person name="Shulinski R.S."/>
            <person name="Bandarenka Y.V."/>
            <person name="Zhorov D.G."/>
            <person name="Warner D."/>
        </authorList>
    </citation>
    <scope>NUCLEOTIDE SEQUENCE [LARGE SCALE GENOMIC DNA]</scope>
    <source>
        <strain evidence="5">180601</strain>
        <tissue evidence="5">Whole Body</tissue>
    </source>
</reference>
<dbReference type="PANTHER" id="PTHR12236">
    <property type="entry name" value="STRUCTURAL CONTITUENT OF CUTICLE"/>
    <property type="match status" value="1"/>
</dbReference>
<dbReference type="PANTHER" id="PTHR12236:SF75">
    <property type="entry name" value="CUTICULAR PROTEIN 62BB, ISOFORM A"/>
    <property type="match status" value="1"/>
</dbReference>
<dbReference type="PROSITE" id="PS00233">
    <property type="entry name" value="CHIT_BIND_RR_1"/>
    <property type="match status" value="1"/>
</dbReference>
<accession>A0A6G0Z5J2</accession>
<dbReference type="EMBL" id="VUJU01001320">
    <property type="protein sequence ID" value="KAF0765813.1"/>
    <property type="molecule type" value="Genomic_DNA"/>
</dbReference>
<dbReference type="InterPro" id="IPR000618">
    <property type="entry name" value="Insect_cuticle"/>
</dbReference>
<dbReference type="Proteomes" id="UP000478052">
    <property type="component" value="Unassembled WGS sequence"/>
</dbReference>
<dbReference type="GO" id="GO:0000428">
    <property type="term" value="C:DNA-directed RNA polymerase complex"/>
    <property type="evidence" value="ECO:0007669"/>
    <property type="project" value="UniProtKB-KW"/>
</dbReference>
<gene>
    <name evidence="5" type="ORF">FWK35_00010167</name>
</gene>
<dbReference type="GO" id="GO:0005615">
    <property type="term" value="C:extracellular space"/>
    <property type="evidence" value="ECO:0007669"/>
    <property type="project" value="TreeGrafter"/>
</dbReference>
<feature type="signal peptide" evidence="4">
    <location>
        <begin position="1"/>
        <end position="17"/>
    </location>
</feature>
<dbReference type="AlphaFoldDB" id="A0A6G0Z5J2"/>
<dbReference type="OrthoDB" id="6630446at2759"/>
<dbReference type="InterPro" id="IPR031311">
    <property type="entry name" value="CHIT_BIND_RR_consensus"/>
</dbReference>
<evidence type="ECO:0000256" key="4">
    <source>
        <dbReference type="SAM" id="SignalP"/>
    </source>
</evidence>
<feature type="region of interest" description="Disordered" evidence="3">
    <location>
        <begin position="52"/>
        <end position="71"/>
    </location>
</feature>
<name>A0A6G0Z5J2_APHCR</name>
<feature type="chain" id="PRO_5026292294" evidence="4">
    <location>
        <begin position="18"/>
        <end position="233"/>
    </location>
</feature>
<dbReference type="InterPro" id="IPR051217">
    <property type="entry name" value="Insect_Cuticle_Struc_Prot"/>
</dbReference>
<keyword evidence="6" id="KW-1185">Reference proteome</keyword>
<keyword evidence="5" id="KW-0240">DNA-directed RNA polymerase</keyword>
<proteinExistence type="predicted"/>
<keyword evidence="5" id="KW-0804">Transcription</keyword>
<evidence type="ECO:0000256" key="2">
    <source>
        <dbReference type="PROSITE-ProRule" id="PRU00497"/>
    </source>
</evidence>
<evidence type="ECO:0000256" key="3">
    <source>
        <dbReference type="SAM" id="MobiDB-lite"/>
    </source>
</evidence>
<dbReference type="PROSITE" id="PS51155">
    <property type="entry name" value="CHIT_BIND_RR_2"/>
    <property type="match status" value="1"/>
</dbReference>
<feature type="compositionally biased region" description="Basic and acidic residues" evidence="3">
    <location>
        <begin position="52"/>
        <end position="66"/>
    </location>
</feature>
<keyword evidence="1 2" id="KW-0193">Cuticle</keyword>
<protein>
    <submittedName>
        <fullName evidence="5">DNA-directed RNA polymerase II subunit RPB1-like</fullName>
    </submittedName>
</protein>
<dbReference type="GO" id="GO:0031012">
    <property type="term" value="C:extracellular matrix"/>
    <property type="evidence" value="ECO:0007669"/>
    <property type="project" value="TreeGrafter"/>
</dbReference>